<reference evidence="9 10" key="1">
    <citation type="submission" date="2016-07" db="EMBL/GenBank/DDBJ databases">
        <title>Pervasive Adenine N6-methylation of Active Genes in Fungi.</title>
        <authorList>
            <consortium name="DOE Joint Genome Institute"/>
            <person name="Mondo S.J."/>
            <person name="Dannebaum R.O."/>
            <person name="Kuo R.C."/>
            <person name="Labutti K."/>
            <person name="Haridas S."/>
            <person name="Kuo A."/>
            <person name="Salamov A."/>
            <person name="Ahrendt S.R."/>
            <person name="Lipzen A."/>
            <person name="Sullivan W."/>
            <person name="Andreopoulos W.B."/>
            <person name="Clum A."/>
            <person name="Lindquist E."/>
            <person name="Daum C."/>
            <person name="Ramamoorthy G.K."/>
            <person name="Gryganskyi A."/>
            <person name="Culley D."/>
            <person name="Magnuson J.K."/>
            <person name="James T.Y."/>
            <person name="O'Malley M.A."/>
            <person name="Stajich J.E."/>
            <person name="Spatafora J.W."/>
            <person name="Visel A."/>
            <person name="Grigoriev I.V."/>
        </authorList>
    </citation>
    <scope>NUCLEOTIDE SEQUENCE [LARGE SCALE GENOMIC DNA]</scope>
    <source>
        <strain evidence="9 10">12-1054</strain>
    </source>
</reference>
<dbReference type="RefSeq" id="XP_040727371.1">
    <property type="nucleotide sequence ID" value="XM_040866402.1"/>
</dbReference>
<dbReference type="InterPro" id="IPR012340">
    <property type="entry name" value="NA-bd_OB-fold"/>
</dbReference>
<dbReference type="SUPFAM" id="SSF50249">
    <property type="entry name" value="Nucleic acid-binding proteins"/>
    <property type="match status" value="1"/>
</dbReference>
<evidence type="ECO:0000256" key="6">
    <source>
        <dbReference type="ARBA" id="ARBA00023125"/>
    </source>
</evidence>
<keyword evidence="5" id="KW-0779">Telomere</keyword>
<dbReference type="GO" id="GO:0010521">
    <property type="term" value="F:telomerase inhibitor activity"/>
    <property type="evidence" value="ECO:0007669"/>
    <property type="project" value="TreeGrafter"/>
</dbReference>
<evidence type="ECO:0000313" key="10">
    <source>
        <dbReference type="Proteomes" id="UP000193685"/>
    </source>
</evidence>
<dbReference type="Gene3D" id="2.40.50.140">
    <property type="entry name" value="Nucleic acid-binding proteins"/>
    <property type="match status" value="1"/>
</dbReference>
<dbReference type="AlphaFoldDB" id="A0A1Y2FQH1"/>
<proteinExistence type="inferred from homology"/>
<evidence type="ECO:0000259" key="8">
    <source>
        <dbReference type="Pfam" id="PF16686"/>
    </source>
</evidence>
<evidence type="ECO:0000256" key="5">
    <source>
        <dbReference type="ARBA" id="ARBA00022895"/>
    </source>
</evidence>
<evidence type="ECO:0000256" key="2">
    <source>
        <dbReference type="ARBA" id="ARBA00004574"/>
    </source>
</evidence>
<sequence length="479" mass="54221">MQAWTNNTSRWHMYDANGLRPVGPPGGRVMEALSPEVTAYVKNLADWFKIQDGRDPKELIPAPVFQRVPPTTMQRKVKTIRDLEDKHFYDIYAYIVKTFPARENAFELLVTDYTENKSLHDYEYGAAGKWPGPFGRKTFNVTLWDNFAVFGREKLHDDMFVLLRNVHTSYSQRGILEGNLRIDQSNPDRKITILPPTERNLKSIKLRKANDNANMLRRIAILEREKLAAMVAASIAKLPEPSKLNQNVSTSHENVPITPVGEILYPTATLANDVQYAKPGLPNEPRKYRSVGKLIDHWPADLRDFSQPFCYSCSSTFRPAVPEDAASHDTCTLCESQRDPDDTPHYELSFATLFEGHDGKCLPLIWSGDEVESLLDDTKIEACNLYDPKNAQVLSVLKERLFLLWGPLQEAMMPLKTRKRKHKDVSDEELPNLEVCIMEYSVTSHLGQAGLGGRRFKGFGTRVVHGSSTSRLQLACGTA</sequence>
<dbReference type="PANTHER" id="PTHR14513:SF0">
    <property type="entry name" value="PROTECTION OF TELOMERES PROTEIN 1"/>
    <property type="match status" value="1"/>
</dbReference>
<name>A0A1Y2FQH1_PROLT</name>
<keyword evidence="4" id="KW-0158">Chromosome</keyword>
<comment type="caution">
    <text evidence="9">The sequence shown here is derived from an EMBL/GenBank/DDBJ whole genome shotgun (WGS) entry which is preliminary data.</text>
</comment>
<keyword evidence="7" id="KW-0539">Nucleus</keyword>
<evidence type="ECO:0000256" key="4">
    <source>
        <dbReference type="ARBA" id="ARBA00022454"/>
    </source>
</evidence>
<comment type="similarity">
    <text evidence="3">Belongs to the telombin family.</text>
</comment>
<evidence type="ECO:0000256" key="7">
    <source>
        <dbReference type="ARBA" id="ARBA00023242"/>
    </source>
</evidence>
<dbReference type="GO" id="GO:0000783">
    <property type="term" value="C:nuclear telomere cap complex"/>
    <property type="evidence" value="ECO:0007669"/>
    <property type="project" value="TreeGrafter"/>
</dbReference>
<dbReference type="Pfam" id="PF16686">
    <property type="entry name" value="POT1PC"/>
    <property type="match status" value="1"/>
</dbReference>
<evidence type="ECO:0000256" key="1">
    <source>
        <dbReference type="ARBA" id="ARBA00004123"/>
    </source>
</evidence>
<dbReference type="PANTHER" id="PTHR14513">
    <property type="entry name" value="PROTECTION OF TELOMERES 1"/>
    <property type="match status" value="1"/>
</dbReference>
<dbReference type="GO" id="GO:0016233">
    <property type="term" value="P:telomere capping"/>
    <property type="evidence" value="ECO:0007669"/>
    <property type="project" value="TreeGrafter"/>
</dbReference>
<keyword evidence="6" id="KW-0238">DNA-binding</keyword>
<feature type="domain" description="Protection of telomeres protein 1 ssDNA-binding" evidence="8">
    <location>
        <begin position="80"/>
        <end position="209"/>
    </location>
</feature>
<dbReference type="InterPro" id="IPR028389">
    <property type="entry name" value="POT1"/>
</dbReference>
<organism evidence="9 10">
    <name type="scientific">Protomyces lactucae-debilis</name>
    <dbReference type="NCBI Taxonomy" id="2754530"/>
    <lineage>
        <taxon>Eukaryota</taxon>
        <taxon>Fungi</taxon>
        <taxon>Dikarya</taxon>
        <taxon>Ascomycota</taxon>
        <taxon>Taphrinomycotina</taxon>
        <taxon>Taphrinomycetes</taxon>
        <taxon>Taphrinales</taxon>
        <taxon>Protomycetaceae</taxon>
        <taxon>Protomyces</taxon>
    </lineage>
</organism>
<dbReference type="GO" id="GO:0032210">
    <property type="term" value="P:regulation of telomere maintenance via telomerase"/>
    <property type="evidence" value="ECO:0007669"/>
    <property type="project" value="TreeGrafter"/>
</dbReference>
<accession>A0A1Y2FQH1</accession>
<comment type="subcellular location">
    <subcellularLocation>
        <location evidence="2">Chromosome</location>
        <location evidence="2">Telomere</location>
    </subcellularLocation>
    <subcellularLocation>
        <location evidence="1">Nucleus</location>
    </subcellularLocation>
</comment>
<keyword evidence="10" id="KW-1185">Reference proteome</keyword>
<dbReference type="GO" id="GO:0098505">
    <property type="term" value="F:G-rich strand telomeric DNA binding"/>
    <property type="evidence" value="ECO:0007669"/>
    <property type="project" value="TreeGrafter"/>
</dbReference>
<dbReference type="OrthoDB" id="2186770at2759"/>
<evidence type="ECO:0000313" key="9">
    <source>
        <dbReference type="EMBL" id="ORY86189.1"/>
    </source>
</evidence>
<gene>
    <name evidence="9" type="ORF">BCR37DRAFT_208144</name>
</gene>
<evidence type="ECO:0000256" key="3">
    <source>
        <dbReference type="ARBA" id="ARBA00008442"/>
    </source>
</evidence>
<dbReference type="InterPro" id="IPR032042">
    <property type="entry name" value="POT1PC"/>
</dbReference>
<dbReference type="Proteomes" id="UP000193685">
    <property type="component" value="Unassembled WGS sequence"/>
</dbReference>
<dbReference type="GeneID" id="63783001"/>
<protein>
    <recommendedName>
        <fullName evidence="8">Protection of telomeres protein 1 ssDNA-binding domain-containing protein</fullName>
    </recommendedName>
</protein>
<dbReference type="STRING" id="56484.A0A1Y2FQH1"/>
<dbReference type="EMBL" id="MCFI01000003">
    <property type="protein sequence ID" value="ORY86189.1"/>
    <property type="molecule type" value="Genomic_DNA"/>
</dbReference>